<name>A0ABU2T2N2_9ACTN</name>
<keyword evidence="6" id="KW-1133">Transmembrane helix</keyword>
<reference evidence="8" key="1">
    <citation type="submission" date="2024-05" db="EMBL/GenBank/DDBJ databases">
        <title>30 novel species of actinomycetes from the DSMZ collection.</title>
        <authorList>
            <person name="Nouioui I."/>
        </authorList>
    </citation>
    <scope>NUCLEOTIDE SEQUENCE</scope>
    <source>
        <strain evidence="8">DSM 41527</strain>
    </source>
</reference>
<dbReference type="EMBL" id="JAVRFE010000006">
    <property type="protein sequence ID" value="MDT0455487.1"/>
    <property type="molecule type" value="Genomic_DNA"/>
</dbReference>
<evidence type="ECO:0000313" key="8">
    <source>
        <dbReference type="EMBL" id="MDT0455487.1"/>
    </source>
</evidence>
<evidence type="ECO:0000256" key="1">
    <source>
        <dbReference type="ARBA" id="ARBA00001561"/>
    </source>
</evidence>
<dbReference type="InterPro" id="IPR036505">
    <property type="entry name" value="Amidase/PGRP_sf"/>
</dbReference>
<dbReference type="InterPro" id="IPR002502">
    <property type="entry name" value="Amidase_domain"/>
</dbReference>
<dbReference type="PANTHER" id="PTHR30417">
    <property type="entry name" value="N-ACETYLMURAMOYL-L-ALANINE AMIDASE AMID"/>
    <property type="match status" value="1"/>
</dbReference>
<dbReference type="PROSITE" id="PS51318">
    <property type="entry name" value="TAT"/>
    <property type="match status" value="1"/>
</dbReference>
<feature type="region of interest" description="Disordered" evidence="5">
    <location>
        <begin position="239"/>
        <end position="264"/>
    </location>
</feature>
<evidence type="ECO:0000313" key="9">
    <source>
        <dbReference type="Proteomes" id="UP001180551"/>
    </source>
</evidence>
<evidence type="ECO:0000256" key="4">
    <source>
        <dbReference type="ARBA" id="ARBA00023316"/>
    </source>
</evidence>
<keyword evidence="9" id="KW-1185">Reference proteome</keyword>
<dbReference type="EC" id="3.5.1.28" evidence="2"/>
<dbReference type="RefSeq" id="WP_311622821.1">
    <property type="nucleotide sequence ID" value="NZ_JAVRFE010000006.1"/>
</dbReference>
<evidence type="ECO:0000256" key="3">
    <source>
        <dbReference type="ARBA" id="ARBA00022801"/>
    </source>
</evidence>
<evidence type="ECO:0000256" key="2">
    <source>
        <dbReference type="ARBA" id="ARBA00011901"/>
    </source>
</evidence>
<dbReference type="SMART" id="SM00644">
    <property type="entry name" value="Ami_2"/>
    <property type="match status" value="1"/>
</dbReference>
<sequence>MGKRDGDSGGDSTGESGGEQREGLKAGPGLTRRRALWIGGGGAMAAGVAALVAGGEPARWWWRLPWNEKPRTAGAVDFPGAQWVAASPENYRRADRPADYGIDRVVIHVVQGSYATALDVFRNPFHEAAAHYVVRKDGHVAQTVRELDVAFHAGNRGYNERSVGIEHEGYVDRPESFTAAMYASSARLTAGICRRYGFPADREHIVGHGEVPGTDHTDPGKHWDWDRYLGLVRAELRRRLKPAGSAPPAHSPGSAPPTQSPWSP</sequence>
<feature type="domain" description="N-acetylmuramoyl-L-alanine amidase" evidence="7">
    <location>
        <begin position="91"/>
        <end position="220"/>
    </location>
</feature>
<comment type="catalytic activity">
    <reaction evidence="1">
        <text>Hydrolyzes the link between N-acetylmuramoyl residues and L-amino acid residues in certain cell-wall glycopeptides.</text>
        <dbReference type="EC" id="3.5.1.28"/>
    </reaction>
</comment>
<keyword evidence="3" id="KW-0378">Hydrolase</keyword>
<dbReference type="InterPro" id="IPR051206">
    <property type="entry name" value="NAMLAA_amidase_2"/>
</dbReference>
<keyword evidence="4" id="KW-0961">Cell wall biogenesis/degradation</keyword>
<dbReference type="InterPro" id="IPR006311">
    <property type="entry name" value="TAT_signal"/>
</dbReference>
<feature type="compositionally biased region" description="Low complexity" evidence="5">
    <location>
        <begin position="242"/>
        <end position="253"/>
    </location>
</feature>
<comment type="caution">
    <text evidence="8">The sequence shown here is derived from an EMBL/GenBank/DDBJ whole genome shotgun (WGS) entry which is preliminary data.</text>
</comment>
<keyword evidence="6" id="KW-0472">Membrane</keyword>
<dbReference type="Pfam" id="PF01510">
    <property type="entry name" value="Amidase_2"/>
    <property type="match status" value="1"/>
</dbReference>
<evidence type="ECO:0000256" key="5">
    <source>
        <dbReference type="SAM" id="MobiDB-lite"/>
    </source>
</evidence>
<dbReference type="Proteomes" id="UP001180551">
    <property type="component" value="Unassembled WGS sequence"/>
</dbReference>
<dbReference type="PANTHER" id="PTHR30417:SF1">
    <property type="entry name" value="N-ACETYLMURAMOYL-L-ALANINE AMIDASE AMID"/>
    <property type="match status" value="1"/>
</dbReference>
<feature type="transmembrane region" description="Helical" evidence="6">
    <location>
        <begin position="35"/>
        <end position="54"/>
    </location>
</feature>
<keyword evidence="6" id="KW-0812">Transmembrane</keyword>
<feature type="region of interest" description="Disordered" evidence="5">
    <location>
        <begin position="1"/>
        <end position="27"/>
    </location>
</feature>
<accession>A0ABU2T2N2</accession>
<feature type="compositionally biased region" description="Pro residues" evidence="5">
    <location>
        <begin position="254"/>
        <end position="264"/>
    </location>
</feature>
<evidence type="ECO:0000256" key="6">
    <source>
        <dbReference type="SAM" id="Phobius"/>
    </source>
</evidence>
<proteinExistence type="predicted"/>
<evidence type="ECO:0000259" key="7">
    <source>
        <dbReference type="SMART" id="SM00644"/>
    </source>
</evidence>
<dbReference type="Gene3D" id="3.40.80.10">
    <property type="entry name" value="Peptidoglycan recognition protein-like"/>
    <property type="match status" value="1"/>
</dbReference>
<organism evidence="8 9">
    <name type="scientific">Streptomyces mooreae</name>
    <dbReference type="NCBI Taxonomy" id="3075523"/>
    <lineage>
        <taxon>Bacteria</taxon>
        <taxon>Bacillati</taxon>
        <taxon>Actinomycetota</taxon>
        <taxon>Actinomycetes</taxon>
        <taxon>Kitasatosporales</taxon>
        <taxon>Streptomycetaceae</taxon>
        <taxon>Streptomyces</taxon>
    </lineage>
</organism>
<dbReference type="CDD" id="cd06583">
    <property type="entry name" value="PGRP"/>
    <property type="match status" value="1"/>
</dbReference>
<gene>
    <name evidence="8" type="ORF">RM550_07005</name>
</gene>
<dbReference type="SUPFAM" id="SSF55846">
    <property type="entry name" value="N-acetylmuramoyl-L-alanine amidase-like"/>
    <property type="match status" value="1"/>
</dbReference>
<protein>
    <recommendedName>
        <fullName evidence="2">N-acetylmuramoyl-L-alanine amidase</fullName>
        <ecNumber evidence="2">3.5.1.28</ecNumber>
    </recommendedName>
</protein>